<comment type="caution">
    <text evidence="1">The sequence shown here is derived from an EMBL/GenBank/DDBJ whole genome shotgun (WGS) entry which is preliminary data.</text>
</comment>
<sequence>MIKDSVYASTAIQTLQKEEGLDGIQIAKDLNISPQLVSNIKHGHRKLHKDIAQASMKIYDCPEYALELLHQFSDGYTAPRLTGRAIEKHRLALEEFTIQQVREVIRILEEVSLVKPPGETTAEERERIKEIIYELLDAEAAIANLKAILADEYQISLKECIRARKPYWKAKGWI</sequence>
<reference evidence="1 2" key="1">
    <citation type="submission" date="2013-12" db="EMBL/GenBank/DDBJ databases">
        <title>Genome and proteome characterization of Caldibacillus debilis GB1 derived from a cellulolytic aero-tolerant co-culture.</title>
        <authorList>
            <person name="Wushke S.T."/>
            <person name="Zhang X."/>
            <person name="Fristensky B."/>
            <person name="Wilkins J.A."/>
            <person name="Levin D.B."/>
            <person name="Sparling R."/>
        </authorList>
    </citation>
    <scope>NUCLEOTIDE SEQUENCE [LARGE SCALE GENOMIC DNA]</scope>
    <source>
        <strain evidence="1 2">GB1</strain>
    </source>
</reference>
<proteinExistence type="predicted"/>
<dbReference type="RefSeq" id="WP_120666280.1">
    <property type="nucleotide sequence ID" value="NZ_AZRV01000006.1"/>
</dbReference>
<dbReference type="AlphaFoldDB" id="A0A420VIW1"/>
<name>A0A420VIW1_9BACI</name>
<accession>A0A420VIW1</accession>
<gene>
    <name evidence="1" type="ORF">Cdeb_02790</name>
</gene>
<dbReference type="EMBL" id="AZRV01000006">
    <property type="protein sequence ID" value="RKO63527.1"/>
    <property type="molecule type" value="Genomic_DNA"/>
</dbReference>
<keyword evidence="2" id="KW-1185">Reference proteome</keyword>
<organism evidence="1 2">
    <name type="scientific">Caldibacillus debilis GB1</name>
    <dbReference type="NCBI Taxonomy" id="1339248"/>
    <lineage>
        <taxon>Bacteria</taxon>
        <taxon>Bacillati</taxon>
        <taxon>Bacillota</taxon>
        <taxon>Bacilli</taxon>
        <taxon>Bacillales</taxon>
        <taxon>Bacillaceae</taxon>
        <taxon>Caldibacillus</taxon>
    </lineage>
</organism>
<evidence type="ECO:0000313" key="2">
    <source>
        <dbReference type="Proteomes" id="UP000286235"/>
    </source>
</evidence>
<dbReference type="Proteomes" id="UP000286235">
    <property type="component" value="Unassembled WGS sequence"/>
</dbReference>
<protein>
    <submittedName>
        <fullName evidence="1">Uncharacterized protein</fullName>
    </submittedName>
</protein>
<evidence type="ECO:0000313" key="1">
    <source>
        <dbReference type="EMBL" id="RKO63527.1"/>
    </source>
</evidence>